<dbReference type="EMBL" id="JASBAO010000001">
    <property type="protein sequence ID" value="MDI2090732.1"/>
    <property type="molecule type" value="Genomic_DNA"/>
</dbReference>
<keyword evidence="1 2" id="KW-0597">Phosphoprotein</keyword>
<dbReference type="InterPro" id="IPR050595">
    <property type="entry name" value="Bact_response_regulator"/>
</dbReference>
<evidence type="ECO:0000313" key="5">
    <source>
        <dbReference type="Proteomes" id="UP001431634"/>
    </source>
</evidence>
<feature type="modified residue" description="4-aspartylphosphate" evidence="2">
    <location>
        <position position="56"/>
    </location>
</feature>
<keyword evidence="5" id="KW-1185">Reference proteome</keyword>
<dbReference type="Gene3D" id="3.40.50.2300">
    <property type="match status" value="1"/>
</dbReference>
<dbReference type="Pfam" id="PF00072">
    <property type="entry name" value="Response_reg"/>
    <property type="match status" value="1"/>
</dbReference>
<reference evidence="4" key="1">
    <citation type="submission" date="2023-05" db="EMBL/GenBank/DDBJ databases">
        <title>Whole genome sequence of Commensalibacter sp.</title>
        <authorList>
            <person name="Charoenyingcharoen P."/>
            <person name="Yukphan P."/>
        </authorList>
    </citation>
    <scope>NUCLEOTIDE SEQUENCE</scope>
    <source>
        <strain evidence="4">TBRC 16381</strain>
    </source>
</reference>
<dbReference type="CDD" id="cd00156">
    <property type="entry name" value="REC"/>
    <property type="match status" value="1"/>
</dbReference>
<dbReference type="SUPFAM" id="SSF52172">
    <property type="entry name" value="CheY-like"/>
    <property type="match status" value="1"/>
</dbReference>
<name>A0ABT6Q0V1_9PROT</name>
<proteinExistence type="predicted"/>
<dbReference type="PROSITE" id="PS50110">
    <property type="entry name" value="RESPONSE_REGULATORY"/>
    <property type="match status" value="1"/>
</dbReference>
<organism evidence="4 5">
    <name type="scientific">Commensalibacter oyaizuii</name>
    <dbReference type="NCBI Taxonomy" id="3043873"/>
    <lineage>
        <taxon>Bacteria</taxon>
        <taxon>Pseudomonadati</taxon>
        <taxon>Pseudomonadota</taxon>
        <taxon>Alphaproteobacteria</taxon>
        <taxon>Acetobacterales</taxon>
        <taxon>Acetobacteraceae</taxon>
    </lineage>
</organism>
<accession>A0ABT6Q0V1</accession>
<dbReference type="InterPro" id="IPR011006">
    <property type="entry name" value="CheY-like_superfamily"/>
</dbReference>
<gene>
    <name evidence="4" type="ORF">QJV27_04920</name>
</gene>
<dbReference type="PANTHER" id="PTHR44591">
    <property type="entry name" value="STRESS RESPONSE REGULATOR PROTEIN 1"/>
    <property type="match status" value="1"/>
</dbReference>
<dbReference type="RefSeq" id="WP_281447855.1">
    <property type="nucleotide sequence ID" value="NZ_JASBAO010000001.1"/>
</dbReference>
<feature type="domain" description="Response regulatory" evidence="3">
    <location>
        <begin position="7"/>
        <end position="116"/>
    </location>
</feature>
<dbReference type="Proteomes" id="UP001431634">
    <property type="component" value="Unassembled WGS sequence"/>
</dbReference>
<protein>
    <submittedName>
        <fullName evidence="4">Response regulator</fullName>
    </submittedName>
</protein>
<comment type="caution">
    <text evidence="4">The sequence shown here is derived from an EMBL/GenBank/DDBJ whole genome shotgun (WGS) entry which is preliminary data.</text>
</comment>
<evidence type="ECO:0000259" key="3">
    <source>
        <dbReference type="PROSITE" id="PS50110"/>
    </source>
</evidence>
<evidence type="ECO:0000313" key="4">
    <source>
        <dbReference type="EMBL" id="MDI2090732.1"/>
    </source>
</evidence>
<dbReference type="PANTHER" id="PTHR44591:SF3">
    <property type="entry name" value="RESPONSE REGULATORY DOMAIN-CONTAINING PROTEIN"/>
    <property type="match status" value="1"/>
</dbReference>
<evidence type="ECO:0000256" key="2">
    <source>
        <dbReference type="PROSITE-ProRule" id="PRU00169"/>
    </source>
</evidence>
<dbReference type="SMART" id="SM00448">
    <property type="entry name" value="REC"/>
    <property type="match status" value="1"/>
</dbReference>
<sequence>MIRTSTSILIIEDQQEICDLIELSLSDKVPTIYFANSLAQACHLYANHTFDIAIVDICLPDGDPYVLVEKLSEKNCQIILMSGNFDLNQRLTQLPFQRIDKPFRIKTLLEAVETACKIGTPEAIAS</sequence>
<dbReference type="InterPro" id="IPR001789">
    <property type="entry name" value="Sig_transdc_resp-reg_receiver"/>
</dbReference>
<evidence type="ECO:0000256" key="1">
    <source>
        <dbReference type="ARBA" id="ARBA00022553"/>
    </source>
</evidence>